<evidence type="ECO:0000256" key="4">
    <source>
        <dbReference type="ARBA" id="ARBA00023136"/>
    </source>
</evidence>
<proteinExistence type="predicted"/>
<dbReference type="EMBL" id="CP118166">
    <property type="protein sequence ID" value="WDI31283.1"/>
    <property type="molecule type" value="Genomic_DNA"/>
</dbReference>
<accession>A0AAE9ZB55</accession>
<dbReference type="GO" id="GO:0016020">
    <property type="term" value="C:membrane"/>
    <property type="evidence" value="ECO:0007669"/>
    <property type="project" value="UniProtKB-SubCell"/>
</dbReference>
<gene>
    <name evidence="7" type="ORF">PUV54_15140</name>
</gene>
<dbReference type="Proteomes" id="UP001214043">
    <property type="component" value="Chromosome"/>
</dbReference>
<dbReference type="InterPro" id="IPR009915">
    <property type="entry name" value="NnrU_dom"/>
</dbReference>
<evidence type="ECO:0000256" key="2">
    <source>
        <dbReference type="ARBA" id="ARBA00022692"/>
    </source>
</evidence>
<dbReference type="KEGG" id="hfl:PUV54_15140"/>
<sequence length="186" mass="20018">MLLFILGLIIFFGAHFFSALARGPRGAMISKIGEGPYKGLYSLISLAGFVLIIFGWRGADASVLYSTPLWMRHVTYLLVLVAFILLAAAYLPAGKIANAVKHPMLAGVKVWAFAHLLVNGEVRSVMLFGAFLAFAVIDRIAVKRREAPVRAAGPVMNDVIAIAVGGVAYVAVALYLHRYIAGIALF</sequence>
<evidence type="ECO:0000259" key="6">
    <source>
        <dbReference type="Pfam" id="PF07298"/>
    </source>
</evidence>
<comment type="subcellular location">
    <subcellularLocation>
        <location evidence="1">Membrane</location>
        <topology evidence="1">Multi-pass membrane protein</topology>
    </subcellularLocation>
</comment>
<reference evidence="7" key="1">
    <citation type="submission" date="2023-02" db="EMBL/GenBank/DDBJ databases">
        <title>Genome sequence of Hyphococcus flavus.</title>
        <authorList>
            <person name="Rong J.-C."/>
            <person name="Zhao Q."/>
            <person name="Yi M."/>
            <person name="Wu J.-Y."/>
        </authorList>
    </citation>
    <scope>NUCLEOTIDE SEQUENCE</scope>
    <source>
        <strain evidence="7">MCCC 1K03223</strain>
    </source>
</reference>
<feature type="transmembrane region" description="Helical" evidence="5">
    <location>
        <begin position="158"/>
        <end position="176"/>
    </location>
</feature>
<evidence type="ECO:0000313" key="8">
    <source>
        <dbReference type="Proteomes" id="UP001214043"/>
    </source>
</evidence>
<keyword evidence="3 5" id="KW-1133">Transmembrane helix</keyword>
<keyword evidence="2 5" id="KW-0812">Transmembrane</keyword>
<dbReference type="Pfam" id="PF07298">
    <property type="entry name" value="NnrU"/>
    <property type="match status" value="1"/>
</dbReference>
<name>A0AAE9ZB55_9PROT</name>
<feature type="transmembrane region" description="Helical" evidence="5">
    <location>
        <begin position="113"/>
        <end position="137"/>
    </location>
</feature>
<feature type="transmembrane region" description="Helical" evidence="5">
    <location>
        <begin position="76"/>
        <end position="93"/>
    </location>
</feature>
<organism evidence="7 8">
    <name type="scientific">Hyphococcus flavus</name>
    <dbReference type="NCBI Taxonomy" id="1866326"/>
    <lineage>
        <taxon>Bacteria</taxon>
        <taxon>Pseudomonadati</taxon>
        <taxon>Pseudomonadota</taxon>
        <taxon>Alphaproteobacteria</taxon>
        <taxon>Parvularculales</taxon>
        <taxon>Parvularculaceae</taxon>
        <taxon>Hyphococcus</taxon>
    </lineage>
</organism>
<evidence type="ECO:0000256" key="3">
    <source>
        <dbReference type="ARBA" id="ARBA00022989"/>
    </source>
</evidence>
<feature type="transmembrane region" description="Helical" evidence="5">
    <location>
        <begin position="37"/>
        <end position="56"/>
    </location>
</feature>
<feature type="domain" description="NnrU" evidence="6">
    <location>
        <begin position="4"/>
        <end position="183"/>
    </location>
</feature>
<evidence type="ECO:0000256" key="1">
    <source>
        <dbReference type="ARBA" id="ARBA00004141"/>
    </source>
</evidence>
<protein>
    <submittedName>
        <fullName evidence="7">NnrU family protein</fullName>
    </submittedName>
</protein>
<dbReference type="AlphaFoldDB" id="A0AAE9ZB55"/>
<keyword evidence="4 5" id="KW-0472">Membrane</keyword>
<keyword evidence="8" id="KW-1185">Reference proteome</keyword>
<dbReference type="RefSeq" id="WP_274493139.1">
    <property type="nucleotide sequence ID" value="NZ_CP118166.1"/>
</dbReference>
<evidence type="ECO:0000313" key="7">
    <source>
        <dbReference type="EMBL" id="WDI31283.1"/>
    </source>
</evidence>
<evidence type="ECO:0000256" key="5">
    <source>
        <dbReference type="SAM" id="Phobius"/>
    </source>
</evidence>